<evidence type="ECO:0000256" key="1">
    <source>
        <dbReference type="ARBA" id="ARBA00004141"/>
    </source>
</evidence>
<dbReference type="NCBIfam" id="TIGR01593">
    <property type="entry name" value="holin_tox_secr"/>
    <property type="match status" value="1"/>
</dbReference>
<comment type="subcellular location">
    <subcellularLocation>
        <location evidence="1">Membrane</location>
        <topology evidence="1">Multi-pass membrane protein</topology>
    </subcellularLocation>
</comment>
<dbReference type="EMBL" id="QWEH01000007">
    <property type="protein sequence ID" value="RHW32024.1"/>
    <property type="molecule type" value="Genomic_DNA"/>
</dbReference>
<evidence type="ECO:0000256" key="2">
    <source>
        <dbReference type="ARBA" id="ARBA00022692"/>
    </source>
</evidence>
<dbReference type="GO" id="GO:0016020">
    <property type="term" value="C:membrane"/>
    <property type="evidence" value="ECO:0007669"/>
    <property type="project" value="UniProtKB-SubCell"/>
</dbReference>
<evidence type="ECO:0000256" key="6">
    <source>
        <dbReference type="SAM" id="Phobius"/>
    </source>
</evidence>
<reference evidence="7 8" key="1">
    <citation type="journal article" date="2007" name="Int. J. Syst. Evol. Microbiol.">
        <title>Oceanobacillus profundus sp. nov., isolated from a deep-sea sediment core.</title>
        <authorList>
            <person name="Kim Y.G."/>
            <person name="Choi D.H."/>
            <person name="Hyun S."/>
            <person name="Cho B.C."/>
        </authorList>
    </citation>
    <scope>NUCLEOTIDE SEQUENCE [LARGE SCALE GENOMIC DNA]</scope>
    <source>
        <strain evidence="7 8">DSM 18246</strain>
    </source>
</reference>
<comment type="caution">
    <text evidence="7">The sequence shown here is derived from an EMBL/GenBank/DDBJ whole genome shotgun (WGS) entry which is preliminary data.</text>
</comment>
<feature type="transmembrane region" description="Helical" evidence="6">
    <location>
        <begin position="43"/>
        <end position="61"/>
    </location>
</feature>
<feature type="transmembrane region" description="Helical" evidence="6">
    <location>
        <begin position="73"/>
        <end position="91"/>
    </location>
</feature>
<feature type="transmembrane region" description="Helical" evidence="6">
    <location>
        <begin position="20"/>
        <end position="37"/>
    </location>
</feature>
<evidence type="ECO:0000256" key="4">
    <source>
        <dbReference type="ARBA" id="ARBA00023136"/>
    </source>
</evidence>
<evidence type="ECO:0000313" key="8">
    <source>
        <dbReference type="Proteomes" id="UP000285456"/>
    </source>
</evidence>
<evidence type="ECO:0000313" key="7">
    <source>
        <dbReference type="EMBL" id="RHW32024.1"/>
    </source>
</evidence>
<dbReference type="Proteomes" id="UP000285456">
    <property type="component" value="Unassembled WGS sequence"/>
</dbReference>
<dbReference type="OrthoDB" id="2885993at2"/>
<sequence length="165" mass="18493">MLRFSFERIFSVSNLTPEAGALTSLGLIFGPFINYFYGDGRGHFITALSMIILMDWITGVIASRKDGTYTSEYGIEGIFRTMVILMLPALANFLDKMLGTPGFLFYGITFGLSYHILQSFIANSVRAKWDKWIPNSVIEKAASEIKAKTIRAEKRKSVIEQSEGK</sequence>
<keyword evidence="2 6" id="KW-0812">Transmembrane</keyword>
<organism evidence="7 8">
    <name type="scientific">Oceanobacillus profundus</name>
    <dbReference type="NCBI Taxonomy" id="372463"/>
    <lineage>
        <taxon>Bacteria</taxon>
        <taxon>Bacillati</taxon>
        <taxon>Bacillota</taxon>
        <taxon>Bacilli</taxon>
        <taxon>Bacillales</taxon>
        <taxon>Bacillaceae</taxon>
        <taxon>Oceanobacillus</taxon>
    </lineage>
</organism>
<feature type="transmembrane region" description="Helical" evidence="6">
    <location>
        <begin position="103"/>
        <end position="122"/>
    </location>
</feature>
<protein>
    <submittedName>
        <fullName evidence="7">Holin</fullName>
    </submittedName>
</protein>
<keyword evidence="4 6" id="KW-0472">Membrane</keyword>
<evidence type="ECO:0000256" key="3">
    <source>
        <dbReference type="ARBA" id="ARBA00022989"/>
    </source>
</evidence>
<keyword evidence="3 6" id="KW-1133">Transmembrane helix</keyword>
<comment type="similarity">
    <text evidence="5">Belongs to the bacteriophage holin family. Cp-1 holin subfamily.</text>
</comment>
<name>A0A417YGX9_9BACI</name>
<gene>
    <name evidence="7" type="ORF">D1B32_12370</name>
</gene>
<proteinExistence type="inferred from homology"/>
<evidence type="ECO:0000256" key="5">
    <source>
        <dbReference type="ARBA" id="ARBA00023600"/>
    </source>
</evidence>
<keyword evidence="8" id="KW-1185">Reference proteome</keyword>
<accession>A0A417YGX9</accession>
<dbReference type="Pfam" id="PF05105">
    <property type="entry name" value="Phage_holin_4_1"/>
    <property type="match status" value="1"/>
</dbReference>
<dbReference type="InterPro" id="IPR006480">
    <property type="entry name" value="Phage_holin_4_1"/>
</dbReference>
<dbReference type="RefSeq" id="WP_118889582.1">
    <property type="nucleotide sequence ID" value="NZ_PHUT01000007.1"/>
</dbReference>
<dbReference type="AlphaFoldDB" id="A0A417YGX9"/>